<protein>
    <recommendedName>
        <fullName evidence="3">DUF4267 domain-containing protein</fullName>
    </recommendedName>
</protein>
<dbReference type="AlphaFoldDB" id="A0A3M2KSY2"/>
<evidence type="ECO:0000313" key="1">
    <source>
        <dbReference type="EMBL" id="RMI27776.1"/>
    </source>
</evidence>
<dbReference type="EMBL" id="RFFH01000031">
    <property type="protein sequence ID" value="RMI27776.1"/>
    <property type="molecule type" value="Genomic_DNA"/>
</dbReference>
<name>A0A3M2KSY2_9NOCA</name>
<organism evidence="1 2">
    <name type="scientific">Nocardia stercoris</name>
    <dbReference type="NCBI Taxonomy" id="2483361"/>
    <lineage>
        <taxon>Bacteria</taxon>
        <taxon>Bacillati</taxon>
        <taxon>Actinomycetota</taxon>
        <taxon>Actinomycetes</taxon>
        <taxon>Mycobacteriales</taxon>
        <taxon>Nocardiaceae</taxon>
        <taxon>Nocardia</taxon>
    </lineage>
</organism>
<gene>
    <name evidence="1" type="ORF">EBN03_32890</name>
</gene>
<comment type="caution">
    <text evidence="1">The sequence shown here is derived from an EMBL/GenBank/DDBJ whole genome shotgun (WGS) entry which is preliminary data.</text>
</comment>
<sequence length="135" mass="13877">MRATVAPRIAGLATAAYGAAVAVRPALLLDPCGWPDTDRRRLFARALGWRDLLSGAALAAAPRPGPLRAAVLVRVGADVSDAVLFGVTLRGTPQRHRAVAVAVSWAALCAATWFAGEYGAARAATAHLPGGRSAQ</sequence>
<accession>A0A3M2KSY2</accession>
<dbReference type="RefSeq" id="WP_122192077.1">
    <property type="nucleotide sequence ID" value="NZ_RFFH01000031.1"/>
</dbReference>
<keyword evidence="2" id="KW-1185">Reference proteome</keyword>
<evidence type="ECO:0008006" key="3">
    <source>
        <dbReference type="Google" id="ProtNLM"/>
    </source>
</evidence>
<reference evidence="1 2" key="1">
    <citation type="submission" date="2018-10" db="EMBL/GenBank/DDBJ databases">
        <title>Isolation from cow dung.</title>
        <authorList>
            <person name="Ling L."/>
        </authorList>
    </citation>
    <scope>NUCLEOTIDE SEQUENCE [LARGE SCALE GENOMIC DNA]</scope>
    <source>
        <strain evidence="1 2">NEAU-LL90</strain>
    </source>
</reference>
<proteinExistence type="predicted"/>
<dbReference type="Proteomes" id="UP000279275">
    <property type="component" value="Unassembled WGS sequence"/>
</dbReference>
<evidence type="ECO:0000313" key="2">
    <source>
        <dbReference type="Proteomes" id="UP000279275"/>
    </source>
</evidence>